<dbReference type="InterPro" id="IPR018977">
    <property type="entry name" value="NurA_domain"/>
</dbReference>
<dbReference type="EMBL" id="MSDW01000001">
    <property type="protein sequence ID" value="OKY78032.1"/>
    <property type="molecule type" value="Genomic_DNA"/>
</dbReference>
<sequence length="379" mass="43538">MKSKKEEINKYDTERRKDLDNYKKVLTNLKDYMDEINELNGFYGAHPIEDGGLIKKFQGPSDLKKWASRTLSKKTLAGIDGSQIVPGKKYEVPIGLGHAVCIIDNHNSNERDLKKDTRLVTPSDFTNSGFFTSSKEFVYFIRDKIENNLASNFIQRKIENSYCLLDGALVLSHANRKKEELKKRYLNNIKGLLKKSRDNKIPVIGFIETSFSRDISTMIEKIDSGPKNNNKIHDSLLLSELLEEGERTSVFMCKRDDRSNINQKAVLADYGNFQDQIGFFYICFSKGNCCRVEFPLWCYEKGMVDDLAELLRVEAYKGNGYLSIIEKAHNKAVLDNKDKEFFEKVVDKTVGLNKSVKETKKSLGNKNVHWRNNRNIGLR</sequence>
<dbReference type="InParanoid" id="A0A1Q6DUP2"/>
<dbReference type="Proteomes" id="UP000185744">
    <property type="component" value="Unassembled WGS sequence"/>
</dbReference>
<accession>A0A1Q6DUP2</accession>
<keyword evidence="3" id="KW-1185">Reference proteome</keyword>
<feature type="domain" description="NurA" evidence="1">
    <location>
        <begin position="74"/>
        <end position="334"/>
    </location>
</feature>
<evidence type="ECO:0000313" key="3">
    <source>
        <dbReference type="Proteomes" id="UP000185744"/>
    </source>
</evidence>
<evidence type="ECO:0000313" key="2">
    <source>
        <dbReference type="EMBL" id="OKY78032.1"/>
    </source>
</evidence>
<organism evidence="2 3">
    <name type="scientific">Methanohalarchaeum thermophilum</name>
    <dbReference type="NCBI Taxonomy" id="1903181"/>
    <lineage>
        <taxon>Archaea</taxon>
        <taxon>Methanobacteriati</taxon>
        <taxon>Methanobacteriota</taxon>
        <taxon>Methanonatronarchaeia</taxon>
        <taxon>Methanonatronarchaeales</taxon>
        <taxon>Methanonatronarchaeaceae</taxon>
        <taxon>Candidatus Methanohalarchaeum</taxon>
    </lineage>
</organism>
<dbReference type="AlphaFoldDB" id="A0A1Q6DUP2"/>
<proteinExistence type="predicted"/>
<dbReference type="STRING" id="1903181.BTN85_0510"/>
<reference evidence="2" key="1">
    <citation type="submission" date="2016-12" db="EMBL/GenBank/DDBJ databases">
        <title>Discovery of methanogenic haloarchaea.</title>
        <authorList>
            <person name="Sorokin D.Y."/>
            <person name="Makarova K.S."/>
            <person name="Abbas B."/>
            <person name="Ferrer M."/>
            <person name="Golyshin P.N."/>
        </authorList>
    </citation>
    <scope>NUCLEOTIDE SEQUENCE [LARGE SCALE GENOMIC DNA]</scope>
    <source>
        <strain evidence="2">HMET1</strain>
    </source>
</reference>
<gene>
    <name evidence="2" type="ORF">BTN85_0510</name>
</gene>
<dbReference type="SMART" id="SM00933">
    <property type="entry name" value="NurA"/>
    <property type="match status" value="1"/>
</dbReference>
<evidence type="ECO:0000259" key="1">
    <source>
        <dbReference type="SMART" id="SM00933"/>
    </source>
</evidence>
<name>A0A1Q6DUP2_METT1</name>
<comment type="caution">
    <text evidence="2">The sequence shown here is derived from an EMBL/GenBank/DDBJ whole genome shotgun (WGS) entry which is preliminary data.</text>
</comment>
<dbReference type="Pfam" id="PF09376">
    <property type="entry name" value="NurA"/>
    <property type="match status" value="1"/>
</dbReference>
<protein>
    <submittedName>
        <fullName evidence="2">NurA 5'-3' nuclease</fullName>
    </submittedName>
</protein>